<feature type="compositionally biased region" description="Low complexity" evidence="5">
    <location>
        <begin position="1022"/>
        <end position="1031"/>
    </location>
</feature>
<reference evidence="7 8" key="1">
    <citation type="submission" date="2015-06" db="EMBL/GenBank/DDBJ databases">
        <title>Draft genome of the ant-associated black yeast Phialophora attae CBS 131958.</title>
        <authorList>
            <person name="Moreno L.F."/>
            <person name="Stielow B.J."/>
            <person name="de Hoog S."/>
            <person name="Vicente V.A."/>
            <person name="Weiss V.A."/>
            <person name="de Vries M."/>
            <person name="Cruz L.M."/>
            <person name="Souza E.M."/>
        </authorList>
    </citation>
    <scope>NUCLEOTIDE SEQUENCE [LARGE SCALE GENOMIC DNA]</scope>
    <source>
        <strain evidence="7 8">CBS 131958</strain>
    </source>
</reference>
<dbReference type="GO" id="GO:0004674">
    <property type="term" value="F:protein serine/threonine kinase activity"/>
    <property type="evidence" value="ECO:0007669"/>
    <property type="project" value="TreeGrafter"/>
</dbReference>
<feature type="compositionally biased region" description="Basic and acidic residues" evidence="5">
    <location>
        <begin position="971"/>
        <end position="1005"/>
    </location>
</feature>
<gene>
    <name evidence="7" type="ORF">AB675_11222</name>
</gene>
<dbReference type="Gene3D" id="1.10.510.10">
    <property type="entry name" value="Transferase(Phosphotransferase) domain 1"/>
    <property type="match status" value="1"/>
</dbReference>
<keyword evidence="1" id="KW-0808">Transferase</keyword>
<dbReference type="InterPro" id="IPR018247">
    <property type="entry name" value="EF_Hand_1_Ca_BS"/>
</dbReference>
<dbReference type="STRING" id="1664694.A0A0N1NVX3"/>
<keyword evidence="8" id="KW-1185">Reference proteome</keyword>
<feature type="compositionally biased region" description="Basic and acidic residues" evidence="5">
    <location>
        <begin position="750"/>
        <end position="767"/>
    </location>
</feature>
<dbReference type="PROSITE" id="PS50011">
    <property type="entry name" value="PROTEIN_KINASE_DOM"/>
    <property type="match status" value="1"/>
</dbReference>
<dbReference type="InterPro" id="IPR000719">
    <property type="entry name" value="Prot_kinase_dom"/>
</dbReference>
<proteinExistence type="predicted"/>
<dbReference type="VEuPathDB" id="FungiDB:AB675_11222"/>
<evidence type="ECO:0000313" key="8">
    <source>
        <dbReference type="Proteomes" id="UP000038010"/>
    </source>
</evidence>
<dbReference type="SUPFAM" id="SSF56112">
    <property type="entry name" value="Protein kinase-like (PK-like)"/>
    <property type="match status" value="1"/>
</dbReference>
<evidence type="ECO:0000256" key="5">
    <source>
        <dbReference type="SAM" id="MobiDB-lite"/>
    </source>
</evidence>
<feature type="compositionally biased region" description="Basic residues" evidence="5">
    <location>
        <begin position="1099"/>
        <end position="1117"/>
    </location>
</feature>
<dbReference type="InterPro" id="IPR050660">
    <property type="entry name" value="NEK_Ser/Thr_kinase"/>
</dbReference>
<evidence type="ECO:0000259" key="6">
    <source>
        <dbReference type="PROSITE" id="PS50011"/>
    </source>
</evidence>
<keyword evidence="3" id="KW-0418">Kinase</keyword>
<feature type="compositionally biased region" description="Polar residues" evidence="5">
    <location>
        <begin position="629"/>
        <end position="638"/>
    </location>
</feature>
<feature type="region of interest" description="Disordered" evidence="5">
    <location>
        <begin position="1"/>
        <end position="28"/>
    </location>
</feature>
<dbReference type="RefSeq" id="XP_017994307.1">
    <property type="nucleotide sequence ID" value="XM_018140050.1"/>
</dbReference>
<dbReference type="OrthoDB" id="310217at2759"/>
<comment type="caution">
    <text evidence="7">The sequence shown here is derived from an EMBL/GenBank/DDBJ whole genome shotgun (WGS) entry which is preliminary data.</text>
</comment>
<feature type="compositionally biased region" description="Acidic residues" evidence="5">
    <location>
        <begin position="650"/>
        <end position="659"/>
    </location>
</feature>
<dbReference type="PANTHER" id="PTHR43671:SF106">
    <property type="entry name" value="NIMA-LIKE KINASE"/>
    <property type="match status" value="1"/>
</dbReference>
<dbReference type="InterPro" id="IPR008271">
    <property type="entry name" value="Ser/Thr_kinase_AS"/>
</dbReference>
<dbReference type="PANTHER" id="PTHR43671">
    <property type="entry name" value="SERINE/THREONINE-PROTEIN KINASE NEK"/>
    <property type="match status" value="1"/>
</dbReference>
<keyword evidence="2" id="KW-0547">Nucleotide-binding</keyword>
<evidence type="ECO:0000313" key="7">
    <source>
        <dbReference type="EMBL" id="KPI34344.1"/>
    </source>
</evidence>
<name>A0A0N1NVX3_9EURO</name>
<dbReference type="PROSITE" id="PS00018">
    <property type="entry name" value="EF_HAND_1"/>
    <property type="match status" value="1"/>
</dbReference>
<dbReference type="Proteomes" id="UP000038010">
    <property type="component" value="Unassembled WGS sequence"/>
</dbReference>
<dbReference type="GeneID" id="28731929"/>
<feature type="region of interest" description="Disordered" evidence="5">
    <location>
        <begin position="680"/>
        <end position="896"/>
    </location>
</feature>
<feature type="compositionally biased region" description="Basic residues" evidence="5">
    <location>
        <begin position="1037"/>
        <end position="1047"/>
    </location>
</feature>
<feature type="compositionally biased region" description="Basic residues" evidence="5">
    <location>
        <begin position="1082"/>
        <end position="1091"/>
    </location>
</feature>
<keyword evidence="4" id="KW-0067">ATP-binding</keyword>
<dbReference type="AlphaFoldDB" id="A0A0N1NVX3"/>
<dbReference type="PROSITE" id="PS00108">
    <property type="entry name" value="PROTEIN_KINASE_ST"/>
    <property type="match status" value="1"/>
</dbReference>
<feature type="domain" description="Protein kinase" evidence="6">
    <location>
        <begin position="97"/>
        <end position="507"/>
    </location>
</feature>
<organism evidence="7 8">
    <name type="scientific">Cyphellophora attinorum</name>
    <dbReference type="NCBI Taxonomy" id="1664694"/>
    <lineage>
        <taxon>Eukaryota</taxon>
        <taxon>Fungi</taxon>
        <taxon>Dikarya</taxon>
        <taxon>Ascomycota</taxon>
        <taxon>Pezizomycotina</taxon>
        <taxon>Eurotiomycetes</taxon>
        <taxon>Chaetothyriomycetidae</taxon>
        <taxon>Chaetothyriales</taxon>
        <taxon>Cyphellophoraceae</taxon>
        <taxon>Cyphellophora</taxon>
    </lineage>
</organism>
<dbReference type="SMART" id="SM00220">
    <property type="entry name" value="S_TKc"/>
    <property type="match status" value="1"/>
</dbReference>
<feature type="compositionally biased region" description="Acidic residues" evidence="5">
    <location>
        <begin position="1012"/>
        <end position="1021"/>
    </location>
</feature>
<feature type="compositionally biased region" description="Basic and acidic residues" evidence="5">
    <location>
        <begin position="1068"/>
        <end position="1081"/>
    </location>
</feature>
<feature type="compositionally biased region" description="Polar residues" evidence="5">
    <location>
        <begin position="805"/>
        <end position="817"/>
    </location>
</feature>
<feature type="region of interest" description="Disordered" evidence="5">
    <location>
        <begin position="971"/>
        <end position="1156"/>
    </location>
</feature>
<feature type="compositionally biased region" description="Basic and acidic residues" evidence="5">
    <location>
        <begin position="842"/>
        <end position="853"/>
    </location>
</feature>
<evidence type="ECO:0000256" key="4">
    <source>
        <dbReference type="ARBA" id="ARBA00022840"/>
    </source>
</evidence>
<dbReference type="GO" id="GO:0005524">
    <property type="term" value="F:ATP binding"/>
    <property type="evidence" value="ECO:0007669"/>
    <property type="project" value="UniProtKB-KW"/>
</dbReference>
<feature type="compositionally biased region" description="Polar residues" evidence="5">
    <location>
        <begin position="885"/>
        <end position="896"/>
    </location>
</feature>
<feature type="region of interest" description="Disordered" evidence="5">
    <location>
        <begin position="605"/>
        <end position="666"/>
    </location>
</feature>
<accession>A0A0N1NVX3</accession>
<sequence>MPPGRNHPSRHESPNFTPNVPPPTNNGSLWEYPSIEPRSRINKGLLFRLPFDAKKVQDGAGGDHKVPRGWLQALKFLRSDHGIDNPAYYALAANAEWHAVTQLGTGGFGRVGLWALSRDDPASSKAGADKGLGGEPIDEIVIKQQELKPWNRERGKDGTGKHKYGDYAGLGIHWEAMIGEGLQHKEAQELLQRARRRAARRFLDRLLERSLFYTDEDTHIARIRRYRYNKEAKLCRLYLEYCPHGTLGDLVRDYKAWGQMLPLGFVWHLLLSLALALRALSGRLPADAFLWHCRNLRDEPDWPSPPSHHWLLHYDIKHANILLSYSGIEHDEADSIPKTRRFSRLLDPTRGYPSVKLGDFGVATYTSDADTFNPPMRGGSGTLCNYPPEQRKDRWQKFRDPPNFNGAQWTEKHMVWQVGKVVLDSIMGWSENHIDEELNPDLGPINEAEYERLGCHFLDVEKEFDMKKFKELRKYDSLIDLCMRCLRPKIDERPGVEELVDLAREGLRGVFDVGGDDGDDGDDGDGQRLYFRGREIRDLDVGTRAVGASPKPHEYWKVRFKDPQAPVPMEADKWEGMRGQERAEIEKMAREAGLKLSDFVKERDLYPAAPAAPDPNKKPRKPPQKEGEYSQSVNSSEVSYDESEKGDNNGDYDDDDDSDNLLSTKELESLARDDLAAQQLQREALGSQPVGRQLNSLFDSEFSESKDSKNGTYQPPSAHDGKDDEDDDEDGEPLARPGRRRSPRLQKPRSSKEADDPSTSMKDDDGTYKPPSAKDTNEDLLDDDDSAPRDRLKTPPRRKSRSPRQANTPTSKSSPTPQLDVVSAVDTNTDGLEEDEASMSQDSDHESEQKQSSKPESPQQPHEPADDPWAYLGDVGATTEEEARNFNSSDWATPSVGWSTIEDYLGHRSTPNASFSSDPGDSDAIESYLAQTHAFLLAQIKARNIKLEKGEKRKKEVFAKKLREADVAAWAEKRAKASEAKKLRDAGFAERVMKARQERQKEEQTKRKRTAEDEDDGDADQAADGSGSVDGYGPRKTTNKKVLKKARKTDEDVASQAGDKKTVKKAKKTDADGTSKTSDKKVVKKAKKTKMMSKEEKKTKARQWKKLAKKAKKKKQTNARPSKKTDTQGTSGAATVAAAITSPRKPRNRRVLDTED</sequence>
<evidence type="ECO:0000256" key="3">
    <source>
        <dbReference type="ARBA" id="ARBA00022777"/>
    </source>
</evidence>
<evidence type="ECO:0000256" key="2">
    <source>
        <dbReference type="ARBA" id="ARBA00022741"/>
    </source>
</evidence>
<feature type="compositionally biased region" description="Acidic residues" evidence="5">
    <location>
        <begin position="723"/>
        <end position="732"/>
    </location>
</feature>
<dbReference type="InterPro" id="IPR011009">
    <property type="entry name" value="Kinase-like_dom_sf"/>
</dbReference>
<feature type="compositionally biased region" description="Basic residues" evidence="5">
    <location>
        <begin position="737"/>
        <end position="749"/>
    </location>
</feature>
<dbReference type="EMBL" id="LFJN01000065">
    <property type="protein sequence ID" value="KPI34344.1"/>
    <property type="molecule type" value="Genomic_DNA"/>
</dbReference>
<evidence type="ECO:0000256" key="1">
    <source>
        <dbReference type="ARBA" id="ARBA00022679"/>
    </source>
</evidence>
<protein>
    <recommendedName>
        <fullName evidence="6">Protein kinase domain-containing protein</fullName>
    </recommendedName>
</protein>